<dbReference type="PANTHER" id="PTHR10736">
    <property type="entry name" value="BESTROPHIN"/>
    <property type="match status" value="1"/>
</dbReference>
<dbReference type="GO" id="GO:0005254">
    <property type="term" value="F:chloride channel activity"/>
    <property type="evidence" value="ECO:0007669"/>
    <property type="project" value="UniProtKB-KW"/>
</dbReference>
<protein>
    <recommendedName>
        <fullName evidence="6">Bestrophin homolog</fullName>
    </recommendedName>
</protein>
<dbReference type="GO" id="GO:0034707">
    <property type="term" value="C:chloride channel complex"/>
    <property type="evidence" value="ECO:0007669"/>
    <property type="project" value="UniProtKB-KW"/>
</dbReference>
<comment type="similarity">
    <text evidence="5 6">Belongs to the anion channel-forming bestrophin (TC 1.A.46) family. Calcium-sensitive chloride channel subfamily.</text>
</comment>
<evidence type="ECO:0000256" key="5">
    <source>
        <dbReference type="ARBA" id="ARBA00034769"/>
    </source>
</evidence>
<feature type="transmembrane region" description="Helical" evidence="6">
    <location>
        <begin position="28"/>
        <end position="46"/>
    </location>
</feature>
<proteinExistence type="inferred from homology"/>
<dbReference type="EMBL" id="UXUI01009751">
    <property type="protein sequence ID" value="VDD94259.1"/>
    <property type="molecule type" value="Genomic_DNA"/>
</dbReference>
<keyword evidence="8" id="KW-1185">Reference proteome</keyword>
<dbReference type="GO" id="GO:0005886">
    <property type="term" value="C:plasma membrane"/>
    <property type="evidence" value="ECO:0007669"/>
    <property type="project" value="UniProtKB-SubCell"/>
</dbReference>
<keyword evidence="6" id="KW-1003">Cell membrane</keyword>
<reference evidence="7 8" key="2">
    <citation type="submission" date="2018-10" db="EMBL/GenBank/DDBJ databases">
        <authorList>
            <consortium name="Pathogen Informatics"/>
        </authorList>
    </citation>
    <scope>NUCLEOTIDE SEQUENCE [LARGE SCALE GENOMIC DNA]</scope>
</reference>
<dbReference type="WBParaSite" id="EVEC_0000960001-mRNA-1">
    <property type="protein sequence ID" value="EVEC_0000960001-mRNA-1"/>
    <property type="gene ID" value="EVEC_0000960001"/>
</dbReference>
<evidence type="ECO:0000313" key="7">
    <source>
        <dbReference type="EMBL" id="VDD94259.1"/>
    </source>
</evidence>
<dbReference type="Pfam" id="PF01062">
    <property type="entry name" value="Bestrophin"/>
    <property type="match status" value="1"/>
</dbReference>
<keyword evidence="3 6" id="KW-1133">Transmembrane helix</keyword>
<feature type="transmembrane region" description="Helical" evidence="6">
    <location>
        <begin position="222"/>
        <end position="249"/>
    </location>
</feature>
<evidence type="ECO:0000313" key="8">
    <source>
        <dbReference type="Proteomes" id="UP000274131"/>
    </source>
</evidence>
<gene>
    <name evidence="7" type="ORF">EVEC_LOCUS9010</name>
</gene>
<evidence type="ECO:0000256" key="2">
    <source>
        <dbReference type="ARBA" id="ARBA00022692"/>
    </source>
</evidence>
<dbReference type="AlphaFoldDB" id="A0A0N4VFS3"/>
<dbReference type="OrthoDB" id="201595at2759"/>
<evidence type="ECO:0000256" key="1">
    <source>
        <dbReference type="ARBA" id="ARBA00004370"/>
    </source>
</evidence>
<dbReference type="PANTHER" id="PTHR10736:SF28">
    <property type="entry name" value="BESTROPHIN HOMOLOG 13"/>
    <property type="match status" value="1"/>
</dbReference>
<comment type="subcellular location">
    <subcellularLocation>
        <location evidence="6">Cell membrane</location>
        <topology evidence="6">Multi-pass membrane protein</topology>
    </subcellularLocation>
    <subcellularLocation>
        <location evidence="1">Membrane</location>
    </subcellularLocation>
</comment>
<accession>A0A0N4VFS3</accession>
<reference evidence="9" key="1">
    <citation type="submission" date="2017-02" db="UniProtKB">
        <authorList>
            <consortium name="WormBaseParasite"/>
        </authorList>
    </citation>
    <scope>IDENTIFICATION</scope>
</reference>
<evidence type="ECO:0000256" key="3">
    <source>
        <dbReference type="ARBA" id="ARBA00022989"/>
    </source>
</evidence>
<dbReference type="InterPro" id="IPR000615">
    <property type="entry name" value="Bestrophin"/>
</dbReference>
<dbReference type="InterPro" id="IPR021134">
    <property type="entry name" value="Bestrophin-like"/>
</dbReference>
<keyword evidence="4 6" id="KW-0472">Membrane</keyword>
<keyword evidence="6" id="KW-0407">Ion channel</keyword>
<keyword evidence="2 6" id="KW-0812">Transmembrane</keyword>
<evidence type="ECO:0000256" key="4">
    <source>
        <dbReference type="ARBA" id="ARBA00023136"/>
    </source>
</evidence>
<keyword evidence="6" id="KW-0868">Chloride</keyword>
<dbReference type="Proteomes" id="UP000274131">
    <property type="component" value="Unassembled WGS sequence"/>
</dbReference>
<sequence length="341" mass="40742">MTISYSGNFFGLLTRWKGSIWRLTWKELLIYLFLYYMVRVVYYYVLPLFPNGEEYRIDFEKLAITCEEYTKQIPLTFVLGFYVSNVVHRWWRQFECLPWPEDALSLLSSIIPGKDEKSRHRRHAVARYLNLTSALAWRDISTKLRRRFPTTEHLLECELLTKPELEMLNSISDDVKNVRWLTPLHWIQQIVLDELEENKPQVALVNSFMGELKSYRNSIRRLFCYDWVCVPLVYTQVTTLATYSLFAFSLLGRQYLDPAKGYPRYKADYYVPFFTIVQFLFYVGWFKVGQDLMRPFGMDDDDIELDYIFERNVAVSYAIADRLQMLHYGVFFANLYVFSNF</sequence>
<comment type="function">
    <text evidence="6">Forms chloride channels.</text>
</comment>
<keyword evidence="6" id="KW-0813">Transport</keyword>
<organism evidence="9">
    <name type="scientific">Enterobius vermicularis</name>
    <name type="common">Human pinworm</name>
    <dbReference type="NCBI Taxonomy" id="51028"/>
    <lineage>
        <taxon>Eukaryota</taxon>
        <taxon>Metazoa</taxon>
        <taxon>Ecdysozoa</taxon>
        <taxon>Nematoda</taxon>
        <taxon>Chromadorea</taxon>
        <taxon>Rhabditida</taxon>
        <taxon>Spirurina</taxon>
        <taxon>Oxyuridomorpha</taxon>
        <taxon>Oxyuroidea</taxon>
        <taxon>Oxyuridae</taxon>
        <taxon>Enterobius</taxon>
    </lineage>
</organism>
<evidence type="ECO:0000313" key="9">
    <source>
        <dbReference type="WBParaSite" id="EVEC_0000960001-mRNA-1"/>
    </source>
</evidence>
<evidence type="ECO:0000256" key="6">
    <source>
        <dbReference type="RuleBase" id="RU363126"/>
    </source>
</evidence>
<feature type="transmembrane region" description="Helical" evidence="6">
    <location>
        <begin position="269"/>
        <end position="288"/>
    </location>
</feature>
<keyword evidence="6" id="KW-0869">Chloride channel</keyword>
<name>A0A0N4VFS3_ENTVE</name>
<keyword evidence="6" id="KW-0406">Ion transport</keyword>